<gene>
    <name evidence="2" type="ORF">LKD81_01760</name>
</gene>
<dbReference type="GO" id="GO:0006487">
    <property type="term" value="P:protein N-linked glycosylation"/>
    <property type="evidence" value="ECO:0007669"/>
    <property type="project" value="TreeGrafter"/>
</dbReference>
<dbReference type="InterPro" id="IPR035490">
    <property type="entry name" value="GlmS/FrlB_SIS"/>
</dbReference>
<dbReference type="InterPro" id="IPR024713">
    <property type="entry name" value="Fructosamine_deglycase_FrlB"/>
</dbReference>
<dbReference type="GO" id="GO:0006002">
    <property type="term" value="P:fructose 6-phosphate metabolic process"/>
    <property type="evidence" value="ECO:0007669"/>
    <property type="project" value="TreeGrafter"/>
</dbReference>
<dbReference type="InterPro" id="IPR001347">
    <property type="entry name" value="SIS_dom"/>
</dbReference>
<keyword evidence="3" id="KW-1185">Reference proteome</keyword>
<dbReference type="GO" id="GO:0006047">
    <property type="term" value="P:UDP-N-acetylglucosamine metabolic process"/>
    <property type="evidence" value="ECO:0007669"/>
    <property type="project" value="TreeGrafter"/>
</dbReference>
<reference evidence="2" key="1">
    <citation type="submission" date="2021-10" db="EMBL/GenBank/DDBJ databases">
        <title>Anaerobic single-cell dispensing facilitates the cultivation of human gut bacteria.</title>
        <authorList>
            <person name="Afrizal A."/>
        </authorList>
    </citation>
    <scope>NUCLEOTIDE SEQUENCE</scope>
    <source>
        <strain evidence="2">CLA-AA-H215</strain>
    </source>
</reference>
<dbReference type="SUPFAM" id="SSF53697">
    <property type="entry name" value="SIS domain"/>
    <property type="match status" value="1"/>
</dbReference>
<dbReference type="Gene3D" id="1.10.10.2240">
    <property type="match status" value="1"/>
</dbReference>
<evidence type="ECO:0000313" key="3">
    <source>
        <dbReference type="Proteomes" id="UP001198182"/>
    </source>
</evidence>
<dbReference type="InterPro" id="IPR046348">
    <property type="entry name" value="SIS_dom_sf"/>
</dbReference>
<sequence>MDTKKIVEEIIENKAEDGGIQQVYFVACGGSLGAFFSANHFMQSEAKKLKAAAINSNEFVHDTPAAMGVNSVVILCSHAGNTPETVKAAELAHNKGATVIGMTYTPGSPLTEFCDYVVGYKFRTDLEMNFSEDKALVPLTIAVEILNQVEGFEAYDKYQDGLNKIDGIIRNAQKQVEQRALDFAQTYKDDKIIYTMGSGAGYGAAYIQSICIFMEMQWINSSSIHTGEYFHGPFEITDLNTPFLIQMNEGRTRALDERALDFLKKYAKRYEVVDAKELGLSTIEAPVVDYFNQTLFTCVYDIYNFALADARKHPLSTRRYMWKVEY</sequence>
<dbReference type="InterPro" id="IPR035488">
    <property type="entry name" value="FrlB_SIS"/>
</dbReference>
<dbReference type="Proteomes" id="UP001198182">
    <property type="component" value="Unassembled WGS sequence"/>
</dbReference>
<dbReference type="Pfam" id="PF01380">
    <property type="entry name" value="SIS"/>
    <property type="match status" value="1"/>
</dbReference>
<evidence type="ECO:0000313" key="2">
    <source>
        <dbReference type="EMBL" id="MCC2229728.1"/>
    </source>
</evidence>
<dbReference type="RefSeq" id="WP_308452516.1">
    <property type="nucleotide sequence ID" value="NZ_JAJEQR010000004.1"/>
</dbReference>
<dbReference type="PANTHER" id="PTHR10937">
    <property type="entry name" value="GLUCOSAMINE--FRUCTOSE-6-PHOSPHATE AMINOTRANSFERASE, ISOMERIZING"/>
    <property type="match status" value="1"/>
</dbReference>
<evidence type="ECO:0000259" key="1">
    <source>
        <dbReference type="PROSITE" id="PS51464"/>
    </source>
</evidence>
<dbReference type="GO" id="GO:0004360">
    <property type="term" value="F:glutamine-fructose-6-phosphate transaminase (isomerizing) activity"/>
    <property type="evidence" value="ECO:0007669"/>
    <property type="project" value="TreeGrafter"/>
</dbReference>
<dbReference type="PIRSF" id="PIRSF009290">
    <property type="entry name" value="FrlB"/>
    <property type="match status" value="1"/>
</dbReference>
<dbReference type="Gene3D" id="3.40.50.10490">
    <property type="entry name" value="Glucose-6-phosphate isomerase like protein, domain 1"/>
    <property type="match status" value="1"/>
</dbReference>
<dbReference type="PANTHER" id="PTHR10937:SF14">
    <property type="entry name" value="FRUCTOSELYSINE 6-PHOSPHATE DEGLYCASE"/>
    <property type="match status" value="1"/>
</dbReference>
<organism evidence="2 3">
    <name type="scientific">Hominifimenecus microfluidus</name>
    <dbReference type="NCBI Taxonomy" id="2885348"/>
    <lineage>
        <taxon>Bacteria</taxon>
        <taxon>Bacillati</taxon>
        <taxon>Bacillota</taxon>
        <taxon>Clostridia</taxon>
        <taxon>Lachnospirales</taxon>
        <taxon>Lachnospiraceae</taxon>
        <taxon>Hominifimenecus</taxon>
    </lineage>
</organism>
<comment type="caution">
    <text evidence="2">The sequence shown here is derived from an EMBL/GenBank/DDBJ whole genome shotgun (WGS) entry which is preliminary data.</text>
</comment>
<name>A0AAE3E897_9FIRM</name>
<dbReference type="AlphaFoldDB" id="A0AAE3E897"/>
<dbReference type="GO" id="GO:0097367">
    <property type="term" value="F:carbohydrate derivative binding"/>
    <property type="evidence" value="ECO:0007669"/>
    <property type="project" value="InterPro"/>
</dbReference>
<dbReference type="CDD" id="cd05009">
    <property type="entry name" value="SIS_GlmS_GlmD_2"/>
    <property type="match status" value="1"/>
</dbReference>
<protein>
    <submittedName>
        <fullName evidence="2">SIS domain-containing protein</fullName>
    </submittedName>
</protein>
<dbReference type="Gene3D" id="3.40.50.12570">
    <property type="match status" value="1"/>
</dbReference>
<dbReference type="CDD" id="cd05710">
    <property type="entry name" value="SIS_1"/>
    <property type="match status" value="1"/>
</dbReference>
<proteinExistence type="predicted"/>
<dbReference type="PROSITE" id="PS51464">
    <property type="entry name" value="SIS"/>
    <property type="match status" value="1"/>
</dbReference>
<feature type="domain" description="SIS" evidence="1">
    <location>
        <begin position="6"/>
        <end position="152"/>
    </location>
</feature>
<dbReference type="EMBL" id="JAJEQR010000004">
    <property type="protein sequence ID" value="MCC2229728.1"/>
    <property type="molecule type" value="Genomic_DNA"/>
</dbReference>
<accession>A0AAE3E897</accession>